<protein>
    <submittedName>
        <fullName evidence="1">Uncharacterized protein</fullName>
    </submittedName>
</protein>
<organism evidence="1 2">
    <name type="scientific">Sphingobium agri</name>
    <dbReference type="NCBI Taxonomy" id="2933566"/>
    <lineage>
        <taxon>Bacteria</taxon>
        <taxon>Pseudomonadati</taxon>
        <taxon>Pseudomonadota</taxon>
        <taxon>Alphaproteobacteria</taxon>
        <taxon>Sphingomonadales</taxon>
        <taxon>Sphingomonadaceae</taxon>
        <taxon>Sphingobium</taxon>
    </lineage>
</organism>
<dbReference type="EMBL" id="JALKHS010000011">
    <property type="protein sequence ID" value="MCK0532760.1"/>
    <property type="molecule type" value="Genomic_DNA"/>
</dbReference>
<proteinExistence type="predicted"/>
<evidence type="ECO:0000313" key="1">
    <source>
        <dbReference type="EMBL" id="MCK0532760.1"/>
    </source>
</evidence>
<evidence type="ECO:0000313" key="2">
    <source>
        <dbReference type="Proteomes" id="UP001203512"/>
    </source>
</evidence>
<dbReference type="Proteomes" id="UP001203512">
    <property type="component" value="Unassembled WGS sequence"/>
</dbReference>
<sequence length="124" mass="13636">MRTGISQRRAHPLQAESGLPGLLPRICGADSSPRRDILWLVNMDDSADPILNLRWRERGIPAVPVRPALEGFGRELIEEALPRQLGATTSPQFSGGGICCRIIMPLVIHDDDSGFPILEEEDGR</sequence>
<accession>A0ABT0E093</accession>
<comment type="caution">
    <text evidence="1">The sequence shown here is derived from an EMBL/GenBank/DDBJ whole genome shotgun (WGS) entry which is preliminary data.</text>
</comment>
<reference evidence="1 2" key="1">
    <citation type="submission" date="2022-04" db="EMBL/GenBank/DDBJ databases">
        <authorList>
            <person name="Huq M.A."/>
        </authorList>
    </citation>
    <scope>NUCLEOTIDE SEQUENCE [LARGE SCALE GENOMIC DNA]</scope>
    <source>
        <strain evidence="1 2">MAH-33</strain>
    </source>
</reference>
<name>A0ABT0E093_9SPHN</name>
<keyword evidence="2" id="KW-1185">Reference proteome</keyword>
<gene>
    <name evidence="1" type="ORF">MU848_14315</name>
</gene>